<evidence type="ECO:0000313" key="4">
    <source>
        <dbReference type="Proteomes" id="UP001596392"/>
    </source>
</evidence>
<feature type="region of interest" description="Disordered" evidence="1">
    <location>
        <begin position="267"/>
        <end position="297"/>
    </location>
</feature>
<keyword evidence="2" id="KW-1133">Transmembrane helix</keyword>
<reference evidence="4" key="1">
    <citation type="journal article" date="2019" name="Int. J. Syst. Evol. Microbiol.">
        <title>The Global Catalogue of Microorganisms (GCM) 10K type strain sequencing project: providing services to taxonomists for standard genome sequencing and annotation.</title>
        <authorList>
            <consortium name="The Broad Institute Genomics Platform"/>
            <consortium name="The Broad Institute Genome Sequencing Center for Infectious Disease"/>
            <person name="Wu L."/>
            <person name="Ma J."/>
        </authorList>
    </citation>
    <scope>NUCLEOTIDE SEQUENCE [LARGE SCALE GENOMIC DNA]</scope>
    <source>
        <strain evidence="4">CGMCC 1.9106</strain>
    </source>
</reference>
<dbReference type="RefSeq" id="WP_376810287.1">
    <property type="nucleotide sequence ID" value="NZ_JBHTAC010000059.1"/>
</dbReference>
<dbReference type="Pfam" id="PF14430">
    <property type="entry name" value="Imm1"/>
    <property type="match status" value="1"/>
</dbReference>
<feature type="transmembrane region" description="Helical" evidence="2">
    <location>
        <begin position="114"/>
        <end position="135"/>
    </location>
</feature>
<feature type="transmembrane region" description="Helical" evidence="2">
    <location>
        <begin position="191"/>
        <end position="210"/>
    </location>
</feature>
<evidence type="ECO:0000313" key="3">
    <source>
        <dbReference type="EMBL" id="MFC7247569.1"/>
    </source>
</evidence>
<evidence type="ECO:0000256" key="1">
    <source>
        <dbReference type="SAM" id="MobiDB-lite"/>
    </source>
</evidence>
<keyword evidence="2" id="KW-0812">Transmembrane</keyword>
<feature type="transmembrane region" description="Helical" evidence="2">
    <location>
        <begin position="49"/>
        <end position="69"/>
    </location>
</feature>
<keyword evidence="2" id="KW-0472">Membrane</keyword>
<organism evidence="3 4">
    <name type="scientific">Catellatospora aurea</name>
    <dbReference type="NCBI Taxonomy" id="1337874"/>
    <lineage>
        <taxon>Bacteria</taxon>
        <taxon>Bacillati</taxon>
        <taxon>Actinomycetota</taxon>
        <taxon>Actinomycetes</taxon>
        <taxon>Micromonosporales</taxon>
        <taxon>Micromonosporaceae</taxon>
        <taxon>Catellatospora</taxon>
    </lineage>
</organism>
<keyword evidence="4" id="KW-1185">Reference proteome</keyword>
<accession>A0ABW2H8D8</accession>
<dbReference type="InterPro" id="IPR025680">
    <property type="entry name" value="DddI"/>
</dbReference>
<gene>
    <name evidence="3" type="ORF">ACFQO7_34335</name>
</gene>
<protein>
    <submittedName>
        <fullName evidence="3">Imm1 family immunity protein</fullName>
    </submittedName>
</protein>
<sequence>MSRLWKSRAGSINRNRSSFSAYFSILLLVALYGGGTFAIGWLVPEDGNLPRGVFAMAFLTVPLAVYQAISARMVARSAERQAALEGDPLRDGSPVWDVVPAVKSALREFRLGPYTVLLLLHLAFAVFALAVPTAWFDRLGLAVTSGLYSMMTFLLNIALIGGLPHLLLLIEAEPESGSAAQRRRHRRARTRPFTLLAAAFAALPLGLLLIEQLVPSVGTDRAALVTGWALWLVVWYVALRVIIARLRTSATDPKSDVIARLWREATGPKAAGPHPAPPQAAAPTAPKRAKPEHPSLPVPRLEPVPLWGARPVYEDRGGGLLTWDEGSRDRVVRSSAQLHAELLRLHLSTVTVPRTADFTPESGMTVRISLGEERTVLLTDPDDPALSRVVTMSGLAKAFADPQVHTYPSHAYLPFDLAMEILRRYCATGELPGAVTATDDVAPDVRPAGDAG</sequence>
<feature type="transmembrane region" description="Helical" evidence="2">
    <location>
        <begin position="147"/>
        <end position="170"/>
    </location>
</feature>
<dbReference type="Proteomes" id="UP001596392">
    <property type="component" value="Unassembled WGS sequence"/>
</dbReference>
<dbReference type="EMBL" id="JBHTAC010000059">
    <property type="protein sequence ID" value="MFC7247569.1"/>
    <property type="molecule type" value="Genomic_DNA"/>
</dbReference>
<feature type="transmembrane region" description="Helical" evidence="2">
    <location>
        <begin position="21"/>
        <end position="43"/>
    </location>
</feature>
<comment type="caution">
    <text evidence="3">The sequence shown here is derived from an EMBL/GenBank/DDBJ whole genome shotgun (WGS) entry which is preliminary data.</text>
</comment>
<feature type="transmembrane region" description="Helical" evidence="2">
    <location>
        <begin position="222"/>
        <end position="243"/>
    </location>
</feature>
<proteinExistence type="predicted"/>
<name>A0ABW2H8D8_9ACTN</name>
<evidence type="ECO:0000256" key="2">
    <source>
        <dbReference type="SAM" id="Phobius"/>
    </source>
</evidence>